<dbReference type="Proteomes" id="UP000002586">
    <property type="component" value="Chromosome"/>
</dbReference>
<evidence type="ECO:0000313" key="3">
    <source>
        <dbReference type="Proteomes" id="UP000002586"/>
    </source>
</evidence>
<dbReference type="GO" id="GO:0097367">
    <property type="term" value="F:carbohydrate derivative binding"/>
    <property type="evidence" value="ECO:0007669"/>
    <property type="project" value="InterPro"/>
</dbReference>
<keyword evidence="3" id="KW-1185">Reference proteome</keyword>
<dbReference type="EMBL" id="CP000471">
    <property type="protein sequence ID" value="ABK44799.1"/>
    <property type="molecule type" value="Genomic_DNA"/>
</dbReference>
<dbReference type="SUPFAM" id="SSF53697">
    <property type="entry name" value="SIS domain"/>
    <property type="match status" value="1"/>
</dbReference>
<dbReference type="PROSITE" id="PS51464">
    <property type="entry name" value="SIS"/>
    <property type="match status" value="1"/>
</dbReference>
<dbReference type="InterPro" id="IPR050099">
    <property type="entry name" value="SIS_GmhA/DiaA_subfam"/>
</dbReference>
<dbReference type="STRING" id="156889.Mmc1_2299"/>
<organism evidence="2 3">
    <name type="scientific">Magnetococcus marinus (strain ATCC BAA-1437 / JCM 17883 / MC-1)</name>
    <dbReference type="NCBI Taxonomy" id="156889"/>
    <lineage>
        <taxon>Bacteria</taxon>
        <taxon>Pseudomonadati</taxon>
        <taxon>Pseudomonadota</taxon>
        <taxon>Magnetococcia</taxon>
        <taxon>Magnetococcales</taxon>
        <taxon>Magnetococcaceae</taxon>
        <taxon>Magnetococcus</taxon>
    </lineage>
</organism>
<dbReference type="PANTHER" id="PTHR30390:SF7">
    <property type="entry name" value="PHOSPHOHEPTOSE ISOMERASE"/>
    <property type="match status" value="1"/>
</dbReference>
<protein>
    <submittedName>
        <fullName evidence="2">Putative phosphoheptose isomerase</fullName>
    </submittedName>
</protein>
<dbReference type="KEGG" id="mgm:Mmc1_2299"/>
<dbReference type="GO" id="GO:0016853">
    <property type="term" value="F:isomerase activity"/>
    <property type="evidence" value="ECO:0007669"/>
    <property type="project" value="UniProtKB-KW"/>
</dbReference>
<evidence type="ECO:0000259" key="1">
    <source>
        <dbReference type="PROSITE" id="PS51464"/>
    </source>
</evidence>
<dbReference type="Pfam" id="PF13580">
    <property type="entry name" value="SIS_2"/>
    <property type="match status" value="1"/>
</dbReference>
<dbReference type="InterPro" id="IPR001347">
    <property type="entry name" value="SIS_dom"/>
</dbReference>
<accession>A0LA06</accession>
<reference evidence="2 3" key="2">
    <citation type="journal article" date="2012" name="Int. J. Syst. Evol. Microbiol.">
        <title>Magnetococcus marinus gen. nov., sp. nov., a marine, magnetotactic bacterium that represents a novel lineage (Magnetococcaceae fam. nov.; Magnetococcales ord. nov.) at the base of the Alphaproteobacteria.</title>
        <authorList>
            <person name="Bazylinski D.A."/>
            <person name="Williams T.J."/>
            <person name="Lefevre C.T."/>
            <person name="Berg R.J."/>
            <person name="Zhang C.L."/>
            <person name="Bowser S.S."/>
            <person name="Dean A.J."/>
            <person name="Beveridge T.J."/>
        </authorList>
    </citation>
    <scope>NUCLEOTIDE SEQUENCE [LARGE SCALE GENOMIC DNA]</scope>
    <source>
        <strain evidence="3">ATCC BAA-1437 / JCM 17883 / MC-1</strain>
    </source>
</reference>
<dbReference type="GO" id="GO:1901135">
    <property type="term" value="P:carbohydrate derivative metabolic process"/>
    <property type="evidence" value="ECO:0007669"/>
    <property type="project" value="InterPro"/>
</dbReference>
<reference evidence="3" key="1">
    <citation type="journal article" date="2009" name="Appl. Environ. Microbiol.">
        <title>Complete genome sequence of the chemolithoautotrophic marine magnetotactic coccus strain MC-1.</title>
        <authorList>
            <person name="Schubbe S."/>
            <person name="Williams T.J."/>
            <person name="Xie G."/>
            <person name="Kiss H.E."/>
            <person name="Brettin T.S."/>
            <person name="Martinez D."/>
            <person name="Ross C.A."/>
            <person name="Schuler D."/>
            <person name="Cox B.L."/>
            <person name="Nealson K.H."/>
            <person name="Bazylinski D.A."/>
        </authorList>
    </citation>
    <scope>NUCLEOTIDE SEQUENCE [LARGE SCALE GENOMIC DNA]</scope>
    <source>
        <strain evidence="3">ATCC BAA-1437 / JCM 17883 / MC-1</strain>
    </source>
</reference>
<gene>
    <name evidence="2" type="ordered locus">Mmc1_2299</name>
</gene>
<dbReference type="RefSeq" id="WP_011713920.1">
    <property type="nucleotide sequence ID" value="NC_008576.1"/>
</dbReference>
<dbReference type="HOGENOM" id="CLU_080999_1_0_5"/>
<dbReference type="AlphaFoldDB" id="A0LA06"/>
<keyword evidence="2" id="KW-0413">Isomerase</keyword>
<dbReference type="eggNOG" id="COG0279">
    <property type="taxonomic scope" value="Bacteria"/>
</dbReference>
<dbReference type="InterPro" id="IPR035461">
    <property type="entry name" value="GmhA/DiaA"/>
</dbReference>
<dbReference type="Gene3D" id="3.40.50.10490">
    <property type="entry name" value="Glucose-6-phosphate isomerase like protein, domain 1"/>
    <property type="match status" value="1"/>
</dbReference>
<dbReference type="InterPro" id="IPR046348">
    <property type="entry name" value="SIS_dom_sf"/>
</dbReference>
<dbReference type="CDD" id="cd05006">
    <property type="entry name" value="SIS_GmhA"/>
    <property type="match status" value="1"/>
</dbReference>
<dbReference type="OrthoDB" id="9810929at2"/>
<dbReference type="PANTHER" id="PTHR30390">
    <property type="entry name" value="SEDOHEPTULOSE 7-PHOSPHATE ISOMERASE / DNAA INITIATOR-ASSOCIATING FACTOR FOR REPLICATION INITIATION"/>
    <property type="match status" value="1"/>
</dbReference>
<proteinExistence type="predicted"/>
<evidence type="ECO:0000313" key="2">
    <source>
        <dbReference type="EMBL" id="ABK44799.1"/>
    </source>
</evidence>
<feature type="domain" description="SIS" evidence="1">
    <location>
        <begin position="41"/>
        <end position="194"/>
    </location>
</feature>
<sequence length="198" mass="21919">MSATVSHWLDKLQESLQQTNCHLQGRPCSRQRGFERTQQLLEKQQQQSGQIWWIGNGGSNALCSHLSQDMINKLALRSHTFSDASLLTCMANDNGYAAVFLEPLKKLARPGDLLIAISSSGNSENILCCGQWALDNGLDLITLSAFAPDNALWQLPAQVAFHLPCTLYGHAEVGHEALLHGIIETLWLNQHRQPTPQP</sequence>
<name>A0LA06_MAGMM</name>